<gene>
    <name evidence="1" type="ORF">TELCIR_18928</name>
</gene>
<sequence>MVAGKMSWMNQHTIYYVMCTANLPDASERGAVWVLSVIISVPPLIGWNDWSSQKLRDHCELSSER</sequence>
<dbReference type="Proteomes" id="UP000230423">
    <property type="component" value="Unassembled WGS sequence"/>
</dbReference>
<dbReference type="OrthoDB" id="10010417at2759"/>
<evidence type="ECO:0000313" key="2">
    <source>
        <dbReference type="Proteomes" id="UP000230423"/>
    </source>
</evidence>
<reference evidence="1 2" key="1">
    <citation type="submission" date="2015-09" db="EMBL/GenBank/DDBJ databases">
        <title>Draft genome of the parasitic nematode Teladorsagia circumcincta isolate WARC Sus (inbred).</title>
        <authorList>
            <person name="Mitreva M."/>
        </authorList>
    </citation>
    <scope>NUCLEOTIDE SEQUENCE [LARGE SCALE GENOMIC DNA]</scope>
    <source>
        <strain evidence="1 2">S</strain>
    </source>
</reference>
<name>A0A2G9TNP5_TELCI</name>
<proteinExistence type="predicted"/>
<organism evidence="1 2">
    <name type="scientific">Teladorsagia circumcincta</name>
    <name type="common">Brown stomach worm</name>
    <name type="synonym">Ostertagia circumcincta</name>
    <dbReference type="NCBI Taxonomy" id="45464"/>
    <lineage>
        <taxon>Eukaryota</taxon>
        <taxon>Metazoa</taxon>
        <taxon>Ecdysozoa</taxon>
        <taxon>Nematoda</taxon>
        <taxon>Chromadorea</taxon>
        <taxon>Rhabditida</taxon>
        <taxon>Rhabditina</taxon>
        <taxon>Rhabditomorpha</taxon>
        <taxon>Strongyloidea</taxon>
        <taxon>Trichostrongylidae</taxon>
        <taxon>Teladorsagia</taxon>
    </lineage>
</organism>
<keyword evidence="2" id="KW-1185">Reference proteome</keyword>
<evidence type="ECO:0000313" key="1">
    <source>
        <dbReference type="EMBL" id="PIO59606.1"/>
    </source>
</evidence>
<dbReference type="EMBL" id="KZ357398">
    <property type="protein sequence ID" value="PIO59606.1"/>
    <property type="molecule type" value="Genomic_DNA"/>
</dbReference>
<protein>
    <submittedName>
        <fullName evidence="1">Uncharacterized protein</fullName>
    </submittedName>
</protein>
<accession>A0A2G9TNP5</accession>
<dbReference type="AlphaFoldDB" id="A0A2G9TNP5"/>